<dbReference type="Gene3D" id="3.40.50.2000">
    <property type="entry name" value="Glycogen Phosphorylase B"/>
    <property type="match status" value="1"/>
</dbReference>
<dbReference type="EMBL" id="CAADRA010007410">
    <property type="protein sequence ID" value="VFU00930.1"/>
    <property type="molecule type" value="Genomic_DNA"/>
</dbReference>
<accession>A0A485LQS1</accession>
<keyword evidence="1" id="KW-0472">Membrane</keyword>
<evidence type="ECO:0000313" key="4">
    <source>
        <dbReference type="Proteomes" id="UP000332933"/>
    </source>
</evidence>
<dbReference type="Pfam" id="PF13692">
    <property type="entry name" value="Glyco_trans_1_4"/>
    <property type="match status" value="1"/>
</dbReference>
<reference evidence="3 4" key="1">
    <citation type="submission" date="2019-03" db="EMBL/GenBank/DDBJ databases">
        <authorList>
            <person name="Gaulin E."/>
            <person name="Dumas B."/>
        </authorList>
    </citation>
    <scope>NUCLEOTIDE SEQUENCE [LARGE SCALE GENOMIC DNA]</scope>
    <source>
        <strain evidence="3">CBS 568.67</strain>
    </source>
</reference>
<dbReference type="Proteomes" id="UP000332933">
    <property type="component" value="Unassembled WGS sequence"/>
</dbReference>
<evidence type="ECO:0000313" key="2">
    <source>
        <dbReference type="EMBL" id="KAF0683675.1"/>
    </source>
</evidence>
<protein>
    <submittedName>
        <fullName evidence="3">Aste57867_24290 protein</fullName>
    </submittedName>
</protein>
<feature type="transmembrane region" description="Helical" evidence="1">
    <location>
        <begin position="12"/>
        <end position="34"/>
    </location>
</feature>
<keyword evidence="1" id="KW-0812">Transmembrane</keyword>
<keyword evidence="4" id="KW-1185">Reference proteome</keyword>
<dbReference type="OrthoDB" id="2100592at2759"/>
<dbReference type="AlphaFoldDB" id="A0A485LQS1"/>
<organism evidence="3 4">
    <name type="scientific">Aphanomyces stellatus</name>
    <dbReference type="NCBI Taxonomy" id="120398"/>
    <lineage>
        <taxon>Eukaryota</taxon>
        <taxon>Sar</taxon>
        <taxon>Stramenopiles</taxon>
        <taxon>Oomycota</taxon>
        <taxon>Saprolegniomycetes</taxon>
        <taxon>Saprolegniales</taxon>
        <taxon>Verrucalvaceae</taxon>
        <taxon>Aphanomyces</taxon>
    </lineage>
</organism>
<gene>
    <name evidence="3" type="primary">Aste57867_24290</name>
    <name evidence="2" type="ORF">As57867_024215</name>
    <name evidence="3" type="ORF">ASTE57867_24290</name>
</gene>
<keyword evidence="1" id="KW-1133">Transmembrane helix</keyword>
<reference evidence="2" key="2">
    <citation type="submission" date="2019-06" db="EMBL/GenBank/DDBJ databases">
        <title>Genomics analysis of Aphanomyces spp. identifies a new class of oomycete effector associated with host adaptation.</title>
        <authorList>
            <person name="Gaulin E."/>
        </authorList>
    </citation>
    <scope>NUCLEOTIDE SEQUENCE</scope>
    <source>
        <strain evidence="2">CBS 578.67</strain>
    </source>
</reference>
<dbReference type="SUPFAM" id="SSF53756">
    <property type="entry name" value="UDP-Glycosyltransferase/glycogen phosphorylase"/>
    <property type="match status" value="1"/>
</dbReference>
<sequence>MKSRRPALASCFSLRYVLLGCVGLLVVFQAYIVFRATVRGRALNLRFVNDRTHWEADLLHLNWLNEQCLTKDDTVIMWTSAMDLRVLKQDTNPSELLAALRQCPEVDIFLPVGIRSHGYCEDAMAYVKFLETRALPMWVLTTEFRDEHGSAVSYFDLCPHAAIMFMNHYWDGVDALANFPATKKIVLMPNIEMYELKAAHYQRADFVLAKTHDANRRITEWYAQPGNNIRQSRVIFAQHTSSDPTAAAVLQSRHSASFGHIAPKNFETLTAFHANGRSTQKNTPKILQCWVAHPEYPQLHIYSSDDQSKQTYDDLFGDEPPANLVYHHGEFLAPATFGKLLAEASIVLCPSIMEGYGHYINQARAAGALVVTTDAAPMNEFVDADSGVLVGNAVARSTWGKVLMGNDDTEFDVEPTDICDAMDRILAMTPNQRATKAKAGEQRYFDQLAFFRDRMAEFRCLLRQEMDT</sequence>
<evidence type="ECO:0000256" key="1">
    <source>
        <dbReference type="SAM" id="Phobius"/>
    </source>
</evidence>
<proteinExistence type="predicted"/>
<dbReference type="EMBL" id="VJMH01007384">
    <property type="protein sequence ID" value="KAF0683675.1"/>
    <property type="molecule type" value="Genomic_DNA"/>
</dbReference>
<name>A0A485LQS1_9STRA</name>
<evidence type="ECO:0000313" key="3">
    <source>
        <dbReference type="EMBL" id="VFU00930.1"/>
    </source>
</evidence>